<feature type="transmembrane region" description="Helical" evidence="9">
    <location>
        <begin position="7"/>
        <end position="25"/>
    </location>
</feature>
<dbReference type="RefSeq" id="WP_147139480.1">
    <property type="nucleotide sequence ID" value="NZ_BAABIJ010000002.1"/>
</dbReference>
<dbReference type="Proteomes" id="UP000321617">
    <property type="component" value="Unassembled WGS sequence"/>
</dbReference>
<evidence type="ECO:0000313" key="12">
    <source>
        <dbReference type="Proteomes" id="UP000321617"/>
    </source>
</evidence>
<feature type="transmembrane region" description="Helical" evidence="9">
    <location>
        <begin position="113"/>
        <end position="132"/>
    </location>
</feature>
<evidence type="ECO:0000256" key="8">
    <source>
        <dbReference type="SAM" id="MobiDB-lite"/>
    </source>
</evidence>
<evidence type="ECO:0000256" key="6">
    <source>
        <dbReference type="ARBA" id="ARBA00023136"/>
    </source>
</evidence>
<dbReference type="InterPro" id="IPR036526">
    <property type="entry name" value="C-N_Hydrolase_sf"/>
</dbReference>
<evidence type="ECO:0000256" key="5">
    <source>
        <dbReference type="ARBA" id="ARBA00022989"/>
    </source>
</evidence>
<dbReference type="PANTHER" id="PTHR38686:SF1">
    <property type="entry name" value="APOLIPOPROTEIN N-ACYLTRANSFERASE"/>
    <property type="match status" value="1"/>
</dbReference>
<dbReference type="GO" id="GO:0005886">
    <property type="term" value="C:plasma membrane"/>
    <property type="evidence" value="ECO:0007669"/>
    <property type="project" value="UniProtKB-SubCell"/>
</dbReference>
<feature type="region of interest" description="Disordered" evidence="8">
    <location>
        <begin position="479"/>
        <end position="501"/>
    </location>
</feature>
<comment type="caution">
    <text evidence="11">The sequence shown here is derived from an EMBL/GenBank/DDBJ whole genome shotgun (WGS) entry which is preliminary data.</text>
</comment>
<reference evidence="11 12" key="1">
    <citation type="journal article" date="2013" name="Stand. Genomic Sci.">
        <title>Genomic Encyclopedia of Type Strains, Phase I: The one thousand microbial genomes (KMG-I) project.</title>
        <authorList>
            <person name="Kyrpides N.C."/>
            <person name="Woyke T."/>
            <person name="Eisen J.A."/>
            <person name="Garrity G."/>
            <person name="Lilburn T.G."/>
            <person name="Beck B.J."/>
            <person name="Whitman W.B."/>
            <person name="Hugenholtz P."/>
            <person name="Klenk H.P."/>
        </authorList>
    </citation>
    <scope>NUCLEOTIDE SEQUENCE [LARGE SCALE GENOMIC DNA]</scope>
    <source>
        <strain evidence="11 12">DSM 45044</strain>
    </source>
</reference>
<feature type="transmembrane region" description="Helical" evidence="9">
    <location>
        <begin position="82"/>
        <end position="106"/>
    </location>
</feature>
<dbReference type="PROSITE" id="PS50263">
    <property type="entry name" value="CN_HYDROLASE"/>
    <property type="match status" value="1"/>
</dbReference>
<feature type="transmembrane region" description="Helical" evidence="9">
    <location>
        <begin position="152"/>
        <end position="180"/>
    </location>
</feature>
<dbReference type="InterPro" id="IPR003010">
    <property type="entry name" value="C-N_Hydrolase"/>
</dbReference>
<dbReference type="AlphaFoldDB" id="A0A562V3D3"/>
<protein>
    <submittedName>
        <fullName evidence="11">Apolipoprotein N-acyltransferase</fullName>
    </submittedName>
</protein>
<sequence>MASKPDRTKWMTAAAVVLSAVLFYFGTGFTPVWVLTWIAPLPVLFAAARVRPVAAWAAGAVAYLLGSLNSVTYYLGSHDVPLPIALVILTGSAALFGAATLVFRVLTGRGLPLLAALVLPAVWTAGIFLFSLGSPVGVIGPIVSAQADAHVVLQIAAVTGGWGVAYAVLLLPAGIAALTAPGAARRARIRTGVISATVVAVALGFGVVRLSGAEDGDSRTVALLVRDHAPWGSDMATPEGRDMLTAYLEQIASLPPDVDLVVLPEGAFKADDDSLADLVEPLSTLARERGTDIVVGLILFTGGGKYNTSYAVPADGSDPAMYVKWHNNNGAGGVTDGTELATLPGDPRVALANCMDMNFPDPAAAYALEGARLLAIPAADEDVNGRQHAVTGSLRGVENGMSTAWSAQRGSLLITDAYGRILAEDRTDGTRDFVSVVAEVAPGPSATPYSRLGDWFAWSTVAAVAAAVGFLALTRSIRGRRGGTGGPTTAPATPQRVASPT</sequence>
<dbReference type="OrthoDB" id="9811121at2"/>
<gene>
    <name evidence="11" type="ORF">LX16_3148</name>
</gene>
<feature type="transmembrane region" description="Helical" evidence="9">
    <location>
        <begin position="455"/>
        <end position="473"/>
    </location>
</feature>
<evidence type="ECO:0000256" key="7">
    <source>
        <dbReference type="ARBA" id="ARBA00023315"/>
    </source>
</evidence>
<keyword evidence="2" id="KW-1003">Cell membrane</keyword>
<proteinExistence type="predicted"/>
<dbReference type="Gene3D" id="3.60.110.10">
    <property type="entry name" value="Carbon-nitrogen hydrolase"/>
    <property type="match status" value="1"/>
</dbReference>
<keyword evidence="11" id="KW-0449">Lipoprotein</keyword>
<evidence type="ECO:0000259" key="10">
    <source>
        <dbReference type="PROSITE" id="PS50263"/>
    </source>
</evidence>
<name>A0A562V3D3_9ACTN</name>
<dbReference type="Pfam" id="PF00795">
    <property type="entry name" value="CN_hydrolase"/>
    <property type="match status" value="1"/>
</dbReference>
<keyword evidence="4 9" id="KW-0812">Transmembrane</keyword>
<dbReference type="GO" id="GO:0042158">
    <property type="term" value="P:lipoprotein biosynthetic process"/>
    <property type="evidence" value="ECO:0007669"/>
    <property type="project" value="InterPro"/>
</dbReference>
<feature type="transmembrane region" description="Helical" evidence="9">
    <location>
        <begin position="192"/>
        <end position="212"/>
    </location>
</feature>
<keyword evidence="6 9" id="KW-0472">Membrane</keyword>
<accession>A0A562V3D3</accession>
<dbReference type="EMBL" id="VLLL01000006">
    <property type="protein sequence ID" value="TWJ12391.1"/>
    <property type="molecule type" value="Genomic_DNA"/>
</dbReference>
<evidence type="ECO:0000256" key="1">
    <source>
        <dbReference type="ARBA" id="ARBA00004651"/>
    </source>
</evidence>
<evidence type="ECO:0000256" key="4">
    <source>
        <dbReference type="ARBA" id="ARBA00022692"/>
    </source>
</evidence>
<keyword evidence="7 11" id="KW-0012">Acyltransferase</keyword>
<feature type="domain" description="CN hydrolase" evidence="10">
    <location>
        <begin position="220"/>
        <end position="442"/>
    </location>
</feature>
<keyword evidence="3 11" id="KW-0808">Transferase</keyword>
<dbReference type="GO" id="GO:0016410">
    <property type="term" value="F:N-acyltransferase activity"/>
    <property type="evidence" value="ECO:0007669"/>
    <property type="project" value="InterPro"/>
</dbReference>
<keyword evidence="5 9" id="KW-1133">Transmembrane helix</keyword>
<keyword evidence="12" id="KW-1185">Reference proteome</keyword>
<evidence type="ECO:0000256" key="2">
    <source>
        <dbReference type="ARBA" id="ARBA00022475"/>
    </source>
</evidence>
<dbReference type="InterPro" id="IPR004563">
    <property type="entry name" value="Apolipo_AcylTrfase"/>
</dbReference>
<evidence type="ECO:0000313" key="11">
    <source>
        <dbReference type="EMBL" id="TWJ12391.1"/>
    </source>
</evidence>
<dbReference type="PANTHER" id="PTHR38686">
    <property type="entry name" value="APOLIPOPROTEIN N-ACYLTRANSFERASE"/>
    <property type="match status" value="1"/>
</dbReference>
<organism evidence="11 12">
    <name type="scientific">Stackebrandtia albiflava</name>
    <dbReference type="NCBI Taxonomy" id="406432"/>
    <lineage>
        <taxon>Bacteria</taxon>
        <taxon>Bacillati</taxon>
        <taxon>Actinomycetota</taxon>
        <taxon>Actinomycetes</taxon>
        <taxon>Glycomycetales</taxon>
        <taxon>Glycomycetaceae</taxon>
        <taxon>Stackebrandtia</taxon>
    </lineage>
</organism>
<comment type="subcellular location">
    <subcellularLocation>
        <location evidence="1">Cell membrane</location>
        <topology evidence="1">Multi-pass membrane protein</topology>
    </subcellularLocation>
</comment>
<dbReference type="SUPFAM" id="SSF56317">
    <property type="entry name" value="Carbon-nitrogen hydrolase"/>
    <property type="match status" value="1"/>
</dbReference>
<evidence type="ECO:0000256" key="9">
    <source>
        <dbReference type="SAM" id="Phobius"/>
    </source>
</evidence>
<evidence type="ECO:0000256" key="3">
    <source>
        <dbReference type="ARBA" id="ARBA00022679"/>
    </source>
</evidence>